<accession>Q75H67</accession>
<feature type="compositionally biased region" description="Low complexity" evidence="1">
    <location>
        <begin position="32"/>
        <end position="43"/>
    </location>
</feature>
<feature type="region of interest" description="Disordered" evidence="1">
    <location>
        <begin position="1"/>
        <end position="54"/>
    </location>
</feature>
<organism evidence="2 3">
    <name type="scientific">Oryza sativa subsp. japonica</name>
    <name type="common">Rice</name>
    <dbReference type="NCBI Taxonomy" id="39947"/>
    <lineage>
        <taxon>Eukaryota</taxon>
        <taxon>Viridiplantae</taxon>
        <taxon>Streptophyta</taxon>
        <taxon>Embryophyta</taxon>
        <taxon>Tracheophyta</taxon>
        <taxon>Spermatophyta</taxon>
        <taxon>Magnoliopsida</taxon>
        <taxon>Liliopsida</taxon>
        <taxon>Poales</taxon>
        <taxon>Poaceae</taxon>
        <taxon>BOP clade</taxon>
        <taxon>Oryzoideae</taxon>
        <taxon>Oryzeae</taxon>
        <taxon>Oryzinae</taxon>
        <taxon>Oryza</taxon>
        <taxon>Oryza sativa</taxon>
    </lineage>
</organism>
<evidence type="ECO:0000256" key="1">
    <source>
        <dbReference type="SAM" id="MobiDB-lite"/>
    </source>
</evidence>
<name>Q75H67_ORYSJ</name>
<dbReference type="AlphaFoldDB" id="Q75H67"/>
<evidence type="ECO:0000313" key="2">
    <source>
        <dbReference type="EMBL" id="AAR00620.1"/>
    </source>
</evidence>
<dbReference type="EMBL" id="AC136972">
    <property type="protein sequence ID" value="AAR00620.1"/>
    <property type="molecule type" value="Genomic_DNA"/>
</dbReference>
<protein>
    <submittedName>
        <fullName evidence="2">Uncharacterized protein</fullName>
    </submittedName>
</protein>
<sequence length="189" mass="19729">MAHGGGRERRRQPRAKAAAAAIRGRGRRIWRRAAGGEQAAAAGDSGGGARPLPSLPMQIRGGAFSQRRLFYARGTQCFASAAGSFRLGGSSSGPATAGSMTAASGSATRGDVEVVAAGRRPGRRIGLPGVRHYASWLRQLAGIGVVRIVPRSPEILVGNMDDTDVFDAPATQLWSLFVVEEFCSSVLVV</sequence>
<proteinExistence type="predicted"/>
<dbReference type="Proteomes" id="UP000000763">
    <property type="component" value="Chromosome 3"/>
</dbReference>
<reference evidence="3" key="2">
    <citation type="journal article" date="2008" name="Nucleic Acids Res.">
        <title>The rice annotation project database (RAP-DB): 2008 update.</title>
        <authorList>
            <consortium name="The rice annotation project (RAP)"/>
        </authorList>
    </citation>
    <scope>GENOME REANNOTATION</scope>
    <source>
        <strain evidence="3">cv. Nipponbare</strain>
    </source>
</reference>
<gene>
    <name evidence="2" type="primary">OSJNBb0007E22.21</name>
</gene>
<evidence type="ECO:0000313" key="3">
    <source>
        <dbReference type="Proteomes" id="UP000000763"/>
    </source>
</evidence>
<reference evidence="3" key="1">
    <citation type="journal article" date="2005" name="Nature">
        <title>The map-based sequence of the rice genome.</title>
        <authorList>
            <consortium name="International rice genome sequencing project (IRGSP)"/>
            <person name="Matsumoto T."/>
            <person name="Wu J."/>
            <person name="Kanamori H."/>
            <person name="Katayose Y."/>
            <person name="Fujisawa M."/>
            <person name="Namiki N."/>
            <person name="Mizuno H."/>
            <person name="Yamamoto K."/>
            <person name="Antonio B.A."/>
            <person name="Baba T."/>
            <person name="Sakata K."/>
            <person name="Nagamura Y."/>
            <person name="Aoki H."/>
            <person name="Arikawa K."/>
            <person name="Arita K."/>
            <person name="Bito T."/>
            <person name="Chiden Y."/>
            <person name="Fujitsuka N."/>
            <person name="Fukunaka R."/>
            <person name="Hamada M."/>
            <person name="Harada C."/>
            <person name="Hayashi A."/>
            <person name="Hijishita S."/>
            <person name="Honda M."/>
            <person name="Hosokawa S."/>
            <person name="Ichikawa Y."/>
            <person name="Idonuma A."/>
            <person name="Iijima M."/>
            <person name="Ikeda M."/>
            <person name="Ikeno M."/>
            <person name="Ito K."/>
            <person name="Ito S."/>
            <person name="Ito T."/>
            <person name="Ito Y."/>
            <person name="Ito Y."/>
            <person name="Iwabuchi A."/>
            <person name="Kamiya K."/>
            <person name="Karasawa W."/>
            <person name="Kurita K."/>
            <person name="Katagiri S."/>
            <person name="Kikuta A."/>
            <person name="Kobayashi H."/>
            <person name="Kobayashi N."/>
            <person name="Machita K."/>
            <person name="Maehara T."/>
            <person name="Masukawa M."/>
            <person name="Mizubayashi T."/>
            <person name="Mukai Y."/>
            <person name="Nagasaki H."/>
            <person name="Nagata Y."/>
            <person name="Naito S."/>
            <person name="Nakashima M."/>
            <person name="Nakama Y."/>
            <person name="Nakamichi Y."/>
            <person name="Nakamura M."/>
            <person name="Meguro A."/>
            <person name="Negishi M."/>
            <person name="Ohta I."/>
            <person name="Ohta T."/>
            <person name="Okamoto M."/>
            <person name="Ono N."/>
            <person name="Saji S."/>
            <person name="Sakaguchi M."/>
            <person name="Sakai K."/>
            <person name="Shibata M."/>
            <person name="Shimokawa T."/>
            <person name="Song J."/>
            <person name="Takazaki Y."/>
            <person name="Terasawa K."/>
            <person name="Tsugane M."/>
            <person name="Tsuji K."/>
            <person name="Ueda S."/>
            <person name="Waki K."/>
            <person name="Yamagata H."/>
            <person name="Yamamoto M."/>
            <person name="Yamamoto S."/>
            <person name="Yamane H."/>
            <person name="Yoshiki S."/>
            <person name="Yoshihara R."/>
            <person name="Yukawa K."/>
            <person name="Zhong H."/>
            <person name="Yano M."/>
            <person name="Yuan Q."/>
            <person name="Ouyang S."/>
            <person name="Liu J."/>
            <person name="Jones K.M."/>
            <person name="Gansberger K."/>
            <person name="Moffat K."/>
            <person name="Hill J."/>
            <person name="Bera J."/>
            <person name="Fadrosh D."/>
            <person name="Jin S."/>
            <person name="Johri S."/>
            <person name="Kim M."/>
            <person name="Overton L."/>
            <person name="Reardon M."/>
            <person name="Tsitrin T."/>
            <person name="Vuong H."/>
            <person name="Weaver B."/>
            <person name="Ciecko A."/>
            <person name="Tallon L."/>
            <person name="Jackson J."/>
            <person name="Pai G."/>
            <person name="Aken S.V."/>
            <person name="Utterback T."/>
            <person name="Reidmuller S."/>
            <person name="Feldblyum T."/>
            <person name="Hsiao J."/>
            <person name="Zismann V."/>
            <person name="Iobst S."/>
            <person name="de Vazeille A.R."/>
            <person name="Buell C.R."/>
            <person name="Ying K."/>
            <person name="Li Y."/>
            <person name="Lu T."/>
            <person name="Huang Y."/>
            <person name="Zhao Q."/>
            <person name="Feng Q."/>
            <person name="Zhang L."/>
            <person name="Zhu J."/>
            <person name="Weng Q."/>
            <person name="Mu J."/>
            <person name="Lu Y."/>
            <person name="Fan D."/>
            <person name="Liu Y."/>
            <person name="Guan J."/>
            <person name="Zhang Y."/>
            <person name="Yu S."/>
            <person name="Liu X."/>
            <person name="Zhang Y."/>
            <person name="Hong G."/>
            <person name="Han B."/>
            <person name="Choisne N."/>
            <person name="Demange N."/>
            <person name="Orjeda G."/>
            <person name="Samain S."/>
            <person name="Cattolico L."/>
            <person name="Pelletier E."/>
            <person name="Couloux A."/>
            <person name="Segurens B."/>
            <person name="Wincker P."/>
            <person name="D'Hont A."/>
            <person name="Scarpelli C."/>
            <person name="Weissenbach J."/>
            <person name="Salanoubat M."/>
            <person name="Quetier F."/>
            <person name="Yu Y."/>
            <person name="Kim H.R."/>
            <person name="Rambo T."/>
            <person name="Currie J."/>
            <person name="Collura K."/>
            <person name="Luo M."/>
            <person name="Yang T."/>
            <person name="Ammiraju J.S.S."/>
            <person name="Engler F."/>
            <person name="Soderlund C."/>
            <person name="Wing R.A."/>
            <person name="Palmer L.E."/>
            <person name="de la Bastide M."/>
            <person name="Spiegel L."/>
            <person name="Nascimento L."/>
            <person name="Zutavern T."/>
            <person name="O'Shaughnessy A."/>
            <person name="Dike S."/>
            <person name="Dedhia N."/>
            <person name="Preston R."/>
            <person name="Balija V."/>
            <person name="McCombie W.R."/>
            <person name="Chow T."/>
            <person name="Chen H."/>
            <person name="Chung M."/>
            <person name="Chen C."/>
            <person name="Shaw J."/>
            <person name="Wu H."/>
            <person name="Hsiao K."/>
            <person name="Chao Y."/>
            <person name="Chu M."/>
            <person name="Cheng C."/>
            <person name="Hour A."/>
            <person name="Lee P."/>
            <person name="Lin S."/>
            <person name="Lin Y."/>
            <person name="Liou J."/>
            <person name="Liu S."/>
            <person name="Hsing Y."/>
            <person name="Raghuvanshi S."/>
            <person name="Mohanty A."/>
            <person name="Bharti A.K."/>
            <person name="Gaur A."/>
            <person name="Gupta V."/>
            <person name="Kumar D."/>
            <person name="Ravi V."/>
            <person name="Vij S."/>
            <person name="Kapur A."/>
            <person name="Khurana P."/>
            <person name="Khurana P."/>
            <person name="Khurana J.P."/>
            <person name="Tyagi A.K."/>
            <person name="Gaikwad K."/>
            <person name="Singh A."/>
            <person name="Dalal V."/>
            <person name="Srivastava S."/>
            <person name="Dixit A."/>
            <person name="Pal A.K."/>
            <person name="Ghazi I.A."/>
            <person name="Yadav M."/>
            <person name="Pandit A."/>
            <person name="Bhargava A."/>
            <person name="Sureshbabu K."/>
            <person name="Batra K."/>
            <person name="Sharma T.R."/>
            <person name="Mohapatra T."/>
            <person name="Singh N.K."/>
            <person name="Messing J."/>
            <person name="Nelson A.B."/>
            <person name="Fuks G."/>
            <person name="Kavchok S."/>
            <person name="Keizer G."/>
            <person name="Linton E."/>
            <person name="Llaca V."/>
            <person name="Song R."/>
            <person name="Tanyolac B."/>
            <person name="Young S."/>
            <person name="Ho-Il K."/>
            <person name="Hahn J.H."/>
            <person name="Sangsakoo G."/>
            <person name="Vanavichit A."/>
            <person name="de Mattos Luiz.A.T."/>
            <person name="Zimmer P.D."/>
            <person name="Malone G."/>
            <person name="Dellagostin O."/>
            <person name="de Oliveira A.C."/>
            <person name="Bevan M."/>
            <person name="Bancroft I."/>
            <person name="Minx P."/>
            <person name="Cordum H."/>
            <person name="Wilson R."/>
            <person name="Cheng Z."/>
            <person name="Jin W."/>
            <person name="Jiang J."/>
            <person name="Leong S.A."/>
            <person name="Iwama H."/>
            <person name="Gojobori T."/>
            <person name="Itoh T."/>
            <person name="Niimura Y."/>
            <person name="Fujii Y."/>
            <person name="Habara T."/>
            <person name="Sakai H."/>
            <person name="Sato Y."/>
            <person name="Wilson G."/>
            <person name="Kumar K."/>
            <person name="McCouch S."/>
            <person name="Juretic N."/>
            <person name="Hoen D."/>
            <person name="Wright S."/>
            <person name="Bruskiewich R."/>
            <person name="Bureau T."/>
            <person name="Miyao A."/>
            <person name="Hirochika H."/>
            <person name="Nishikawa T."/>
            <person name="Kadowaki K."/>
            <person name="Sugiura M."/>
            <person name="Burr B."/>
            <person name="Sasaki T."/>
        </authorList>
    </citation>
    <scope>NUCLEOTIDE SEQUENCE [LARGE SCALE GENOMIC DNA]</scope>
    <source>
        <strain evidence="3">cv. Nipponbare</strain>
    </source>
</reference>